<evidence type="ECO:0000256" key="12">
    <source>
        <dbReference type="SAM" id="MobiDB-lite"/>
    </source>
</evidence>
<evidence type="ECO:0000256" key="11">
    <source>
        <dbReference type="RuleBase" id="RU000304"/>
    </source>
</evidence>
<dbReference type="PROSITE" id="PS00108">
    <property type="entry name" value="PROTEIN_KINASE_ST"/>
    <property type="match status" value="1"/>
</dbReference>
<dbReference type="SMART" id="SM00220">
    <property type="entry name" value="S_TKc"/>
    <property type="match status" value="1"/>
</dbReference>
<dbReference type="GO" id="GO:0005829">
    <property type="term" value="C:cytosol"/>
    <property type="evidence" value="ECO:0007669"/>
    <property type="project" value="TreeGrafter"/>
</dbReference>
<dbReference type="PROSITE" id="PS50011">
    <property type="entry name" value="PROTEIN_KINASE_DOM"/>
    <property type="match status" value="1"/>
</dbReference>
<feature type="binding site" evidence="10">
    <location>
        <position position="157"/>
    </location>
    <ligand>
        <name>ATP</name>
        <dbReference type="ChEBI" id="CHEBI:30616"/>
    </ligand>
</feature>
<dbReference type="SUPFAM" id="SSF56112">
    <property type="entry name" value="Protein kinase-like (PK-like)"/>
    <property type="match status" value="1"/>
</dbReference>
<dbReference type="PANTHER" id="PTHR24056">
    <property type="entry name" value="CELL DIVISION PROTEIN KINASE"/>
    <property type="match status" value="1"/>
</dbReference>
<feature type="region of interest" description="Disordered" evidence="12">
    <location>
        <begin position="1"/>
        <end position="40"/>
    </location>
</feature>
<evidence type="ECO:0000256" key="10">
    <source>
        <dbReference type="PROSITE-ProRule" id="PRU10141"/>
    </source>
</evidence>
<dbReference type="GO" id="GO:0005634">
    <property type="term" value="C:nucleus"/>
    <property type="evidence" value="ECO:0007669"/>
    <property type="project" value="TreeGrafter"/>
</dbReference>
<comment type="similarity">
    <text evidence="1">Belongs to the protein kinase superfamily. CMGC Ser/Thr protein kinase family. CDC2/CDKX subfamily.</text>
</comment>
<dbReference type="InterPro" id="IPR017441">
    <property type="entry name" value="Protein_kinase_ATP_BS"/>
</dbReference>
<dbReference type="GO" id="GO:0030332">
    <property type="term" value="F:cyclin binding"/>
    <property type="evidence" value="ECO:0007669"/>
    <property type="project" value="TreeGrafter"/>
</dbReference>
<evidence type="ECO:0000256" key="5">
    <source>
        <dbReference type="ARBA" id="ARBA00022741"/>
    </source>
</evidence>
<gene>
    <name evidence="14" type="primary">Cdk14</name>
</gene>
<keyword evidence="3 11" id="KW-0723">Serine/threonine-protein kinase</keyword>
<accession>A0A6F9D9P0</accession>
<dbReference type="PROSITE" id="PS00107">
    <property type="entry name" value="PROTEIN_KINASE_ATP"/>
    <property type="match status" value="1"/>
</dbReference>
<dbReference type="EMBL" id="LR783783">
    <property type="protein sequence ID" value="CAB3229404.1"/>
    <property type="molecule type" value="mRNA"/>
</dbReference>
<dbReference type="InterPro" id="IPR000719">
    <property type="entry name" value="Prot_kinase_dom"/>
</dbReference>
<evidence type="ECO:0000256" key="8">
    <source>
        <dbReference type="ARBA" id="ARBA00047811"/>
    </source>
</evidence>
<dbReference type="FunFam" id="1.10.510.10:FF:000624">
    <property type="entry name" value="Mitogen-activated protein kinase"/>
    <property type="match status" value="1"/>
</dbReference>
<protein>
    <recommendedName>
        <fullName evidence="2">cyclin-dependent kinase</fullName>
        <ecNumber evidence="2">2.7.11.22</ecNumber>
    </recommendedName>
</protein>
<dbReference type="GO" id="GO:0005524">
    <property type="term" value="F:ATP binding"/>
    <property type="evidence" value="ECO:0007669"/>
    <property type="project" value="UniProtKB-UniRule"/>
</dbReference>
<sequence>MKKFRRRFSEKLRLSSSGDPEVPEVESGSPINDVPLKFYSSDHNISSEPVLGQSSQKNGKANISSTQLSSVMEGEIIDESLLRKRFLSATTSDAWPHEKLNKHEKLSRRHSSPVWTNGISPYGKMETYTKLELLGEGSYATVYKGRSKHTGQLVALKEICLNTEEGTPFTAIREASLLKTLKHANVVTLHDIIHTNTMLTLVFEYMVTDLSSYMEWYGRNGIHPQNCVLFIYQLLRGLSFCHKQRILHRDIKPQNLLLSEVGELKLADFGLARAKSIPTNTYSHEVVTLWYRPPDVLLGSRNYNTSLDIWGVGCIFLEMLSGYPVFPGHSDASDQLERIFQVLGTPDITSWPKLATLPCFEPLSSCFEKTLPRQPFNTVCSKIDRLDFGVEFALDLLKYEPDERLSADEGMHHPLFHQLPQEIYNIPDRTPVIRVPGVHLTKEETSPSSSCMSFDIG</sequence>
<feature type="domain" description="Protein kinase" evidence="13">
    <location>
        <begin position="128"/>
        <end position="416"/>
    </location>
</feature>
<evidence type="ECO:0000256" key="3">
    <source>
        <dbReference type="ARBA" id="ARBA00022527"/>
    </source>
</evidence>
<dbReference type="PANTHER" id="PTHR24056:SF189">
    <property type="entry name" value="PROTEIN KINASE DOMAIN-CONTAINING PROTEIN"/>
    <property type="match status" value="1"/>
</dbReference>
<proteinExistence type="evidence at transcript level"/>
<keyword evidence="4" id="KW-0808">Transferase</keyword>
<organism evidence="14">
    <name type="scientific">Phallusia mammillata</name>
    <dbReference type="NCBI Taxonomy" id="59560"/>
    <lineage>
        <taxon>Eukaryota</taxon>
        <taxon>Metazoa</taxon>
        <taxon>Chordata</taxon>
        <taxon>Tunicata</taxon>
        <taxon>Ascidiacea</taxon>
        <taxon>Phlebobranchia</taxon>
        <taxon>Ascidiidae</taxon>
        <taxon>Phallusia</taxon>
    </lineage>
</organism>
<name>A0A6F9D9P0_9ASCI</name>
<dbReference type="EC" id="2.7.11.22" evidence="2"/>
<dbReference type="GO" id="GO:0004693">
    <property type="term" value="F:cyclin-dependent protein serine/threonine kinase activity"/>
    <property type="evidence" value="ECO:0007669"/>
    <property type="project" value="UniProtKB-EC"/>
</dbReference>
<evidence type="ECO:0000313" key="14">
    <source>
        <dbReference type="EMBL" id="CAB3229404.1"/>
    </source>
</evidence>
<dbReference type="FunFam" id="3.30.200.20:FF:000007">
    <property type="entry name" value="Cyclin-dependent kinase 14, putative"/>
    <property type="match status" value="1"/>
</dbReference>
<keyword evidence="6" id="KW-0418">Kinase</keyword>
<evidence type="ECO:0000256" key="4">
    <source>
        <dbReference type="ARBA" id="ARBA00022679"/>
    </source>
</evidence>
<comment type="catalytic activity">
    <reaction evidence="8">
        <text>L-threonyl-[protein] + ATP = O-phospho-L-threonyl-[protein] + ADP + H(+)</text>
        <dbReference type="Rhea" id="RHEA:46608"/>
        <dbReference type="Rhea" id="RHEA-COMP:11060"/>
        <dbReference type="Rhea" id="RHEA-COMP:11605"/>
        <dbReference type="ChEBI" id="CHEBI:15378"/>
        <dbReference type="ChEBI" id="CHEBI:30013"/>
        <dbReference type="ChEBI" id="CHEBI:30616"/>
        <dbReference type="ChEBI" id="CHEBI:61977"/>
        <dbReference type="ChEBI" id="CHEBI:456216"/>
        <dbReference type="EC" id="2.7.11.22"/>
    </reaction>
</comment>
<dbReference type="Gene3D" id="1.10.510.10">
    <property type="entry name" value="Transferase(Phosphotransferase) domain 1"/>
    <property type="match status" value="1"/>
</dbReference>
<evidence type="ECO:0000259" key="13">
    <source>
        <dbReference type="PROSITE" id="PS50011"/>
    </source>
</evidence>
<evidence type="ECO:0000256" key="6">
    <source>
        <dbReference type="ARBA" id="ARBA00022777"/>
    </source>
</evidence>
<keyword evidence="5 10" id="KW-0547">Nucleotide-binding</keyword>
<evidence type="ECO:0000256" key="7">
    <source>
        <dbReference type="ARBA" id="ARBA00022840"/>
    </source>
</evidence>
<dbReference type="Pfam" id="PF00069">
    <property type="entry name" value="Pkinase"/>
    <property type="match status" value="1"/>
</dbReference>
<evidence type="ECO:0000256" key="2">
    <source>
        <dbReference type="ARBA" id="ARBA00012425"/>
    </source>
</evidence>
<comment type="catalytic activity">
    <reaction evidence="9">
        <text>L-seryl-[protein] + ATP = O-phospho-L-seryl-[protein] + ADP + H(+)</text>
        <dbReference type="Rhea" id="RHEA:17989"/>
        <dbReference type="Rhea" id="RHEA-COMP:9863"/>
        <dbReference type="Rhea" id="RHEA-COMP:11604"/>
        <dbReference type="ChEBI" id="CHEBI:15378"/>
        <dbReference type="ChEBI" id="CHEBI:29999"/>
        <dbReference type="ChEBI" id="CHEBI:30616"/>
        <dbReference type="ChEBI" id="CHEBI:83421"/>
        <dbReference type="ChEBI" id="CHEBI:456216"/>
        <dbReference type="EC" id="2.7.11.22"/>
    </reaction>
</comment>
<reference evidence="14" key="1">
    <citation type="submission" date="2020-04" db="EMBL/GenBank/DDBJ databases">
        <authorList>
            <person name="Neveu A P."/>
        </authorList>
    </citation>
    <scope>NUCLEOTIDE SEQUENCE</scope>
    <source>
        <tissue evidence="14">Whole embryo</tissue>
    </source>
</reference>
<dbReference type="InterPro" id="IPR008271">
    <property type="entry name" value="Ser/Thr_kinase_AS"/>
</dbReference>
<dbReference type="Gene3D" id="3.30.200.20">
    <property type="entry name" value="Phosphorylase Kinase, domain 1"/>
    <property type="match status" value="1"/>
</dbReference>
<dbReference type="AlphaFoldDB" id="A0A6F9D9P0"/>
<evidence type="ECO:0000256" key="9">
    <source>
        <dbReference type="ARBA" id="ARBA00048367"/>
    </source>
</evidence>
<keyword evidence="7 10" id="KW-0067">ATP-binding</keyword>
<evidence type="ECO:0000256" key="1">
    <source>
        <dbReference type="ARBA" id="ARBA00006485"/>
    </source>
</evidence>
<dbReference type="InterPro" id="IPR011009">
    <property type="entry name" value="Kinase-like_dom_sf"/>
</dbReference>
<feature type="region of interest" description="Disordered" evidence="12">
    <location>
        <begin position="47"/>
        <end position="66"/>
    </location>
</feature>
<dbReference type="InterPro" id="IPR050108">
    <property type="entry name" value="CDK"/>
</dbReference>